<dbReference type="CDD" id="cd00158">
    <property type="entry name" value="RHOD"/>
    <property type="match status" value="1"/>
</dbReference>
<gene>
    <name evidence="2" type="ORF">BTO18_14685</name>
</gene>
<dbReference type="Proteomes" id="UP000238882">
    <property type="component" value="Unassembled WGS sequence"/>
</dbReference>
<accession>A0A2S7WRX9</accession>
<dbReference type="InterPro" id="IPR036873">
    <property type="entry name" value="Rhodanese-like_dom_sf"/>
</dbReference>
<dbReference type="RefSeq" id="WP_105016942.1">
    <property type="nucleotide sequence ID" value="NZ_MSCN01000001.1"/>
</dbReference>
<dbReference type="EMBL" id="MSCN01000001">
    <property type="protein sequence ID" value="PQJ80344.1"/>
    <property type="molecule type" value="Genomic_DNA"/>
</dbReference>
<keyword evidence="3" id="KW-1185">Reference proteome</keyword>
<organism evidence="2 3">
    <name type="scientific">Polaribacter porphyrae</name>
    <dbReference type="NCBI Taxonomy" id="1137780"/>
    <lineage>
        <taxon>Bacteria</taxon>
        <taxon>Pseudomonadati</taxon>
        <taxon>Bacteroidota</taxon>
        <taxon>Flavobacteriia</taxon>
        <taxon>Flavobacteriales</taxon>
        <taxon>Flavobacteriaceae</taxon>
    </lineage>
</organism>
<evidence type="ECO:0000313" key="3">
    <source>
        <dbReference type="Proteomes" id="UP000238882"/>
    </source>
</evidence>
<dbReference type="SUPFAM" id="SSF52821">
    <property type="entry name" value="Rhodanese/Cell cycle control phosphatase"/>
    <property type="match status" value="1"/>
</dbReference>
<dbReference type="PROSITE" id="PS50206">
    <property type="entry name" value="RHODANESE_3"/>
    <property type="match status" value="1"/>
</dbReference>
<evidence type="ECO:0000259" key="1">
    <source>
        <dbReference type="PROSITE" id="PS50206"/>
    </source>
</evidence>
<dbReference type="InterPro" id="IPR050229">
    <property type="entry name" value="GlpE_sulfurtransferase"/>
</dbReference>
<dbReference type="OrthoDB" id="9808735at2"/>
<dbReference type="PANTHER" id="PTHR43031:SF1">
    <property type="entry name" value="PYRIDINE NUCLEOTIDE-DISULPHIDE OXIDOREDUCTASE"/>
    <property type="match status" value="1"/>
</dbReference>
<feature type="domain" description="Rhodanese" evidence="1">
    <location>
        <begin position="36"/>
        <end position="126"/>
    </location>
</feature>
<dbReference type="Gene3D" id="3.40.250.10">
    <property type="entry name" value="Rhodanese-like domain"/>
    <property type="match status" value="1"/>
</dbReference>
<dbReference type="AlphaFoldDB" id="A0A2S7WRX9"/>
<comment type="caution">
    <text evidence="2">The sequence shown here is derived from an EMBL/GenBank/DDBJ whole genome shotgun (WGS) entry which is preliminary data.</text>
</comment>
<dbReference type="SMART" id="SM00450">
    <property type="entry name" value="RHOD"/>
    <property type="match status" value="1"/>
</dbReference>
<reference evidence="2 3" key="1">
    <citation type="submission" date="2016-12" db="EMBL/GenBank/DDBJ databases">
        <title>Trade-off between light-utilization and light-protection in marine flavobacteria.</title>
        <authorList>
            <person name="Kumagai Y."/>
            <person name="Yoshizawa S."/>
            <person name="Kogure K."/>
            <person name="Iwasaki W."/>
        </authorList>
    </citation>
    <scope>NUCLEOTIDE SEQUENCE [LARGE SCALE GENOMIC DNA]</scope>
    <source>
        <strain evidence="2 3">NBRC 108759</strain>
    </source>
</reference>
<dbReference type="PANTHER" id="PTHR43031">
    <property type="entry name" value="FAD-DEPENDENT OXIDOREDUCTASE"/>
    <property type="match status" value="1"/>
</dbReference>
<sequence>MKKYFYIVVLAFCFANFSPQEKTATITTTQLKELLSKEKVQLLDVRTPEEVQQGFIKSARFANYLDYNFTVKTLKLINKSKPVYLYCRSGNRSGKACKILEEKGFTVINVLGGYTKWKKENNNETNRN</sequence>
<dbReference type="Pfam" id="PF00581">
    <property type="entry name" value="Rhodanese"/>
    <property type="match status" value="1"/>
</dbReference>
<evidence type="ECO:0000313" key="2">
    <source>
        <dbReference type="EMBL" id="PQJ80344.1"/>
    </source>
</evidence>
<protein>
    <submittedName>
        <fullName evidence="2">Rhodanese-like domain-containing protein</fullName>
    </submittedName>
</protein>
<dbReference type="InterPro" id="IPR001763">
    <property type="entry name" value="Rhodanese-like_dom"/>
</dbReference>
<proteinExistence type="predicted"/>
<name>A0A2S7WRX9_9FLAO</name>